<dbReference type="Gene3D" id="1.10.10.60">
    <property type="entry name" value="Homeodomain-like"/>
    <property type="match status" value="1"/>
</dbReference>
<organism evidence="2 3">
    <name type="scientific">Sitophilus oryzae</name>
    <name type="common">Rice weevil</name>
    <name type="synonym">Curculio oryzae</name>
    <dbReference type="NCBI Taxonomy" id="7048"/>
    <lineage>
        <taxon>Eukaryota</taxon>
        <taxon>Metazoa</taxon>
        <taxon>Ecdysozoa</taxon>
        <taxon>Arthropoda</taxon>
        <taxon>Hexapoda</taxon>
        <taxon>Insecta</taxon>
        <taxon>Pterygota</taxon>
        <taxon>Neoptera</taxon>
        <taxon>Endopterygota</taxon>
        <taxon>Coleoptera</taxon>
        <taxon>Polyphaga</taxon>
        <taxon>Cucujiformia</taxon>
        <taxon>Curculionidae</taxon>
        <taxon>Dryophthorinae</taxon>
        <taxon>Sitophilus</taxon>
    </lineage>
</organism>
<evidence type="ECO:0000313" key="2">
    <source>
        <dbReference type="Proteomes" id="UP000504635"/>
    </source>
</evidence>
<dbReference type="AlphaFoldDB" id="A0A6J2XD69"/>
<dbReference type="InParanoid" id="A0A6J2XD69"/>
<gene>
    <name evidence="3" type="primary">LOC115877171</name>
</gene>
<keyword evidence="2" id="KW-1185">Reference proteome</keyword>
<name>A0A6J2XD69_SITOR</name>
<evidence type="ECO:0000313" key="3">
    <source>
        <dbReference type="RefSeq" id="XP_030749192.1"/>
    </source>
</evidence>
<keyword evidence="1" id="KW-0175">Coiled coil</keyword>
<proteinExistence type="predicted"/>
<evidence type="ECO:0000256" key="1">
    <source>
        <dbReference type="SAM" id="Coils"/>
    </source>
</evidence>
<dbReference type="GeneID" id="115877171"/>
<feature type="coiled-coil region" evidence="1">
    <location>
        <begin position="5"/>
        <end position="32"/>
    </location>
</feature>
<reference evidence="3" key="1">
    <citation type="submission" date="2025-08" db="UniProtKB">
        <authorList>
            <consortium name="RefSeq"/>
        </authorList>
    </citation>
    <scope>IDENTIFICATION</scope>
    <source>
        <tissue evidence="3">Gonads</tissue>
    </source>
</reference>
<sequence>MGKYKRKSDRELKFTQEMLVQAQQRIAKGESKRSVAKSFNVNECSLRKRLRLGTVPASLGRFKPIFTAEQEKELADHIHELDIRFYGLRVRDVRSLAYQFAEVSHISYRANTEKKNGGQTLGSSLCRTKFIVREESRKM</sequence>
<dbReference type="OrthoDB" id="6781983at2759"/>
<dbReference type="KEGG" id="soy:115877171"/>
<dbReference type="Proteomes" id="UP000504635">
    <property type="component" value="Unplaced"/>
</dbReference>
<protein>
    <submittedName>
        <fullName evidence="3">Uncharacterized protein LOC115877171</fullName>
    </submittedName>
</protein>
<accession>A0A6J2XD69</accession>
<dbReference type="RefSeq" id="XP_030749192.1">
    <property type="nucleotide sequence ID" value="XM_030893332.1"/>
</dbReference>